<reference evidence="7" key="1">
    <citation type="journal article" date="2016" name="Nat. Commun.">
        <title>Genome analysis of three Pneumocystis species reveals adaptation mechanisms to life exclusively in mammalian hosts.</title>
        <authorList>
            <person name="Ma L."/>
            <person name="Chen Z."/>
            <person name="Huang D.W."/>
            <person name="Kutty G."/>
            <person name="Ishihara M."/>
            <person name="Wang H."/>
            <person name="Abouelleil A."/>
            <person name="Bishop L."/>
            <person name="Davey E."/>
            <person name="Deng R."/>
            <person name="Deng X."/>
            <person name="Fan L."/>
            <person name="Fantoni G."/>
            <person name="Fitzgerald M."/>
            <person name="Gogineni E."/>
            <person name="Goldberg J.M."/>
            <person name="Handley G."/>
            <person name="Hu X."/>
            <person name="Huber C."/>
            <person name="Jiao X."/>
            <person name="Jones K."/>
            <person name="Levin J.Z."/>
            <person name="Liu Y."/>
            <person name="Macdonald P."/>
            <person name="Melnikov A."/>
            <person name="Raley C."/>
            <person name="Sassi M."/>
            <person name="Sherman B.T."/>
            <person name="Song X."/>
            <person name="Sykes S."/>
            <person name="Tran B."/>
            <person name="Walsh L."/>
            <person name="Xia Y."/>
            <person name="Yang J."/>
            <person name="Young S."/>
            <person name="Zeng Q."/>
            <person name="Zheng X."/>
            <person name="Stephens R."/>
            <person name="Nusbaum C."/>
            <person name="Birren B.W."/>
            <person name="Azadi P."/>
            <person name="Lempicki R.A."/>
            <person name="Cuomo C.A."/>
            <person name="Kovacs J.A."/>
        </authorList>
    </citation>
    <scope>NUCLEOTIDE SEQUENCE [LARGE SCALE GENOMIC DNA]</scope>
    <source>
        <strain evidence="7">B80</strain>
    </source>
</reference>
<dbReference type="Gene3D" id="3.40.50.300">
    <property type="entry name" value="P-loop containing nucleotide triphosphate hydrolases"/>
    <property type="match status" value="1"/>
</dbReference>
<proteinExistence type="predicted"/>
<sequence length="764" mass="88208">MNQNSSHGTCFSKEEGQKDSINIFNNEKKVFSQPNLIQSSKISLNNPNNLRISKEYIKTQSTFSPLPVNSSVWRENYISQIKKLPSDAVPITVPHNSSPSWAKGYNKPNVLNNVDSKNQATRNPHSSTSVSNFDSIKIEDLVKKLLGETILDHETDGEEKDDNSDILVPDLKIKLLTHQINGLRWLQKKEDHNSEGDKGGILADDMGLGKTIQSIALIVSRKRPKCFENIYSKSTLIVAPLSIIRQWESEIIGKTNLSVLVYHGSERNKHSKNLKSYDVVITTYHILASEIQNTYKTDVLSEDKLNINSELFKISWWRLILDEAQTIKNKNSKIAIAACSLKGHNRWCLTGTPVQNSLDELYSLFKFLRIEPLSDFSVWKEQISKPISQGNYELSIKRLRIVLNSIMMRRTKDILQKNINKNDLLFLPKRVIKYEMIKLDKHEREFYDKLELYADKGLSIFLESKIKGKNYTNMLCLLLRLRQACNHFELVKRKLALDKDAIDISNSAKHLSDTNSVDDMISSFNSLELENNKNNKFRCDICLEEFFLENVDSGKDKCENCRKVFIENPFCEDEKSDIPKKLVISSKIRKMIEILQNKDNNLSNPNHKTIVFSQFTSMLDLVESFLKDENIKFTRYDGSMPYYLRENALKKIRESEDIRVLLCSLRSGALGLNLTMANRVILLDIWWNPAIEEQAIDRVYRIGQTKDVMIYKIIAENTVEQRILILQERKKDLIKDIFGNEKNKLTDINKLTLKDILFLFNHKN</sequence>
<dbReference type="SUPFAM" id="SSF52540">
    <property type="entry name" value="P-loop containing nucleoside triphosphate hydrolases"/>
    <property type="match status" value="2"/>
</dbReference>
<gene>
    <name evidence="6" type="ORF">T552_02434</name>
</gene>
<dbReference type="GO" id="GO:0005634">
    <property type="term" value="C:nucleus"/>
    <property type="evidence" value="ECO:0007669"/>
    <property type="project" value="TreeGrafter"/>
</dbReference>
<dbReference type="GO" id="GO:0005524">
    <property type="term" value="F:ATP binding"/>
    <property type="evidence" value="ECO:0007669"/>
    <property type="project" value="UniProtKB-KW"/>
</dbReference>
<name>A0A0W4ZEZ6_PNEC8</name>
<keyword evidence="1" id="KW-0547">Nucleotide-binding</keyword>
<dbReference type="InterPro" id="IPR049730">
    <property type="entry name" value="SNF2/RAD54-like_C"/>
</dbReference>
<dbReference type="PANTHER" id="PTHR45626">
    <property type="entry name" value="TRANSCRIPTION TERMINATION FACTOR 2-RELATED"/>
    <property type="match status" value="1"/>
</dbReference>
<dbReference type="VEuPathDB" id="FungiDB:T552_02434"/>
<evidence type="ECO:0000259" key="5">
    <source>
        <dbReference type="PROSITE" id="PS51194"/>
    </source>
</evidence>
<feature type="domain" description="Helicase C-terminal" evidence="5">
    <location>
        <begin position="587"/>
        <end position="757"/>
    </location>
</feature>
<dbReference type="InterPro" id="IPR000330">
    <property type="entry name" value="SNF2_N"/>
</dbReference>
<dbReference type="OrthoDB" id="423559at2759"/>
<feature type="domain" description="Helicase ATP-binding" evidence="4">
    <location>
        <begin position="191"/>
        <end position="371"/>
    </location>
</feature>
<dbReference type="InterPro" id="IPR038718">
    <property type="entry name" value="SNF2-like_sf"/>
</dbReference>
<evidence type="ECO:0000256" key="2">
    <source>
        <dbReference type="ARBA" id="ARBA00022801"/>
    </source>
</evidence>
<dbReference type="EMBL" id="LFVZ01000011">
    <property type="protein sequence ID" value="KTW26945.1"/>
    <property type="molecule type" value="Genomic_DNA"/>
</dbReference>
<dbReference type="SMART" id="SM00487">
    <property type="entry name" value="DEXDc"/>
    <property type="match status" value="1"/>
</dbReference>
<dbReference type="InterPro" id="IPR027417">
    <property type="entry name" value="P-loop_NTPase"/>
</dbReference>
<dbReference type="Gene3D" id="3.40.50.10810">
    <property type="entry name" value="Tandem AAA-ATPase domain"/>
    <property type="match status" value="1"/>
</dbReference>
<dbReference type="PROSITE" id="PS51192">
    <property type="entry name" value="HELICASE_ATP_BIND_1"/>
    <property type="match status" value="1"/>
</dbReference>
<dbReference type="AlphaFoldDB" id="A0A0W4ZEZ6"/>
<dbReference type="GO" id="GO:0006281">
    <property type="term" value="P:DNA repair"/>
    <property type="evidence" value="ECO:0007669"/>
    <property type="project" value="TreeGrafter"/>
</dbReference>
<dbReference type="Pfam" id="PF00176">
    <property type="entry name" value="SNF2-rel_dom"/>
    <property type="match status" value="1"/>
</dbReference>
<dbReference type="RefSeq" id="XP_018225136.1">
    <property type="nucleotide sequence ID" value="XM_018370976.1"/>
</dbReference>
<dbReference type="GO" id="GO:0016787">
    <property type="term" value="F:hydrolase activity"/>
    <property type="evidence" value="ECO:0007669"/>
    <property type="project" value="UniProtKB-KW"/>
</dbReference>
<dbReference type="PROSITE" id="PS51194">
    <property type="entry name" value="HELICASE_CTER"/>
    <property type="match status" value="1"/>
</dbReference>
<evidence type="ECO:0000313" key="6">
    <source>
        <dbReference type="EMBL" id="KTW26945.1"/>
    </source>
</evidence>
<dbReference type="Proteomes" id="UP000054454">
    <property type="component" value="Unassembled WGS sequence"/>
</dbReference>
<dbReference type="InterPro" id="IPR050628">
    <property type="entry name" value="SNF2_RAD54_helicase_TF"/>
</dbReference>
<dbReference type="CDD" id="cd18008">
    <property type="entry name" value="DEXDc_SHPRH-like"/>
    <property type="match status" value="1"/>
</dbReference>
<keyword evidence="2" id="KW-0378">Hydrolase</keyword>
<dbReference type="InterPro" id="IPR014001">
    <property type="entry name" value="Helicase_ATP-bd"/>
</dbReference>
<organism evidence="6 7">
    <name type="scientific">Pneumocystis carinii (strain B80)</name>
    <name type="common">Rat pneumocystis pneumonia agent</name>
    <name type="synonym">Pneumocystis carinii f. sp. carinii</name>
    <dbReference type="NCBI Taxonomy" id="1408658"/>
    <lineage>
        <taxon>Eukaryota</taxon>
        <taxon>Fungi</taxon>
        <taxon>Dikarya</taxon>
        <taxon>Ascomycota</taxon>
        <taxon>Taphrinomycotina</taxon>
        <taxon>Pneumocystomycetes</taxon>
        <taxon>Pneumocystaceae</taxon>
        <taxon>Pneumocystis</taxon>
    </lineage>
</organism>
<evidence type="ECO:0000313" key="7">
    <source>
        <dbReference type="Proteomes" id="UP000054454"/>
    </source>
</evidence>
<dbReference type="GO" id="GO:0008094">
    <property type="term" value="F:ATP-dependent activity, acting on DNA"/>
    <property type="evidence" value="ECO:0007669"/>
    <property type="project" value="TreeGrafter"/>
</dbReference>
<evidence type="ECO:0000256" key="3">
    <source>
        <dbReference type="ARBA" id="ARBA00022840"/>
    </source>
</evidence>
<dbReference type="CDD" id="cd18793">
    <property type="entry name" value="SF2_C_SNF"/>
    <property type="match status" value="1"/>
</dbReference>
<accession>A0A0W4ZEZ6</accession>
<dbReference type="SMART" id="SM00490">
    <property type="entry name" value="HELICc"/>
    <property type="match status" value="1"/>
</dbReference>
<keyword evidence="3" id="KW-0067">ATP-binding</keyword>
<dbReference type="Pfam" id="PF00271">
    <property type="entry name" value="Helicase_C"/>
    <property type="match status" value="1"/>
</dbReference>
<dbReference type="PANTHER" id="PTHR45626:SF14">
    <property type="entry name" value="ATP-DEPENDENT DNA HELICASE (EUROFUNG)"/>
    <property type="match status" value="1"/>
</dbReference>
<dbReference type="InterPro" id="IPR001650">
    <property type="entry name" value="Helicase_C-like"/>
</dbReference>
<keyword evidence="7" id="KW-1185">Reference proteome</keyword>
<evidence type="ECO:0000256" key="1">
    <source>
        <dbReference type="ARBA" id="ARBA00022741"/>
    </source>
</evidence>
<protein>
    <submittedName>
        <fullName evidence="6">Uncharacterized protein</fullName>
    </submittedName>
</protein>
<evidence type="ECO:0000259" key="4">
    <source>
        <dbReference type="PROSITE" id="PS51192"/>
    </source>
</evidence>
<dbReference type="GeneID" id="28937179"/>
<comment type="caution">
    <text evidence="6">The sequence shown here is derived from an EMBL/GenBank/DDBJ whole genome shotgun (WGS) entry which is preliminary data.</text>
</comment>